<dbReference type="Gene3D" id="3.90.1300.10">
    <property type="entry name" value="Amidase signature (AS) domain"/>
    <property type="match status" value="1"/>
</dbReference>
<dbReference type="AlphaFoldDB" id="K1SPA3"/>
<reference evidence="1" key="1">
    <citation type="journal article" date="2013" name="Environ. Microbiol.">
        <title>Microbiota from the distal guts of lean and obese adolescents exhibit partial functional redundancy besides clear differences in community structure.</title>
        <authorList>
            <person name="Ferrer M."/>
            <person name="Ruiz A."/>
            <person name="Lanza F."/>
            <person name="Haange S.B."/>
            <person name="Oberbach A."/>
            <person name="Till H."/>
            <person name="Bargiela R."/>
            <person name="Campoy C."/>
            <person name="Segura M.T."/>
            <person name="Richter M."/>
            <person name="von Bergen M."/>
            <person name="Seifert J."/>
            <person name="Suarez A."/>
        </authorList>
    </citation>
    <scope>NUCLEOTIDE SEQUENCE</scope>
</reference>
<dbReference type="EMBL" id="AJWY01012748">
    <property type="protein sequence ID" value="EKC49066.1"/>
    <property type="molecule type" value="Genomic_DNA"/>
</dbReference>
<gene>
    <name evidence="1" type="ORF">LEA_18578</name>
</gene>
<feature type="non-terminal residue" evidence="1">
    <location>
        <position position="1"/>
    </location>
</feature>
<sequence length="41" mass="4741">AYYVIACAEASSNLARFDGVKYGYRSKRLRRTAQHVQKDTF</sequence>
<proteinExistence type="predicted"/>
<name>K1SPA3_9ZZZZ</name>
<evidence type="ECO:0000313" key="1">
    <source>
        <dbReference type="EMBL" id="EKC49066.1"/>
    </source>
</evidence>
<organism evidence="1">
    <name type="scientific">human gut metagenome</name>
    <dbReference type="NCBI Taxonomy" id="408170"/>
    <lineage>
        <taxon>unclassified sequences</taxon>
        <taxon>metagenomes</taxon>
        <taxon>organismal metagenomes</taxon>
    </lineage>
</organism>
<protein>
    <submittedName>
        <fullName evidence="1">Uncharacterized protein</fullName>
    </submittedName>
</protein>
<comment type="caution">
    <text evidence="1">The sequence shown here is derived from an EMBL/GenBank/DDBJ whole genome shotgun (WGS) entry which is preliminary data.</text>
</comment>
<dbReference type="InterPro" id="IPR036928">
    <property type="entry name" value="AS_sf"/>
</dbReference>
<accession>K1SPA3</accession>